<feature type="domain" description="Potassium channel" evidence="2">
    <location>
        <begin position="224"/>
        <end position="299"/>
    </location>
</feature>
<evidence type="ECO:0000313" key="4">
    <source>
        <dbReference type="Proteomes" id="UP000187209"/>
    </source>
</evidence>
<dbReference type="EMBL" id="MPUH01000665">
    <property type="protein sequence ID" value="OMJ75843.1"/>
    <property type="molecule type" value="Genomic_DNA"/>
</dbReference>
<feature type="transmembrane region" description="Helical" evidence="1">
    <location>
        <begin position="30"/>
        <end position="51"/>
    </location>
</feature>
<dbReference type="SUPFAM" id="SSF81324">
    <property type="entry name" value="Voltage-gated potassium channels"/>
    <property type="match status" value="1"/>
</dbReference>
<organism evidence="3 4">
    <name type="scientific">Stentor coeruleus</name>
    <dbReference type="NCBI Taxonomy" id="5963"/>
    <lineage>
        <taxon>Eukaryota</taxon>
        <taxon>Sar</taxon>
        <taxon>Alveolata</taxon>
        <taxon>Ciliophora</taxon>
        <taxon>Postciliodesmatophora</taxon>
        <taxon>Heterotrichea</taxon>
        <taxon>Heterotrichida</taxon>
        <taxon>Stentoridae</taxon>
        <taxon>Stentor</taxon>
    </lineage>
</organism>
<reference evidence="3 4" key="1">
    <citation type="submission" date="2016-11" db="EMBL/GenBank/DDBJ databases">
        <title>The macronuclear genome of Stentor coeruleus: a giant cell with tiny introns.</title>
        <authorList>
            <person name="Slabodnick M."/>
            <person name="Ruby J.G."/>
            <person name="Reiff S.B."/>
            <person name="Swart E.C."/>
            <person name="Gosai S."/>
            <person name="Prabakaran S."/>
            <person name="Witkowska E."/>
            <person name="Larue G.E."/>
            <person name="Fisher S."/>
            <person name="Freeman R.M."/>
            <person name="Gunawardena J."/>
            <person name="Chu W."/>
            <person name="Stover N.A."/>
            <person name="Gregory B.D."/>
            <person name="Nowacki M."/>
            <person name="Derisi J."/>
            <person name="Roy S.W."/>
            <person name="Marshall W.F."/>
            <person name="Sood P."/>
        </authorList>
    </citation>
    <scope>NUCLEOTIDE SEQUENCE [LARGE SCALE GENOMIC DNA]</scope>
    <source>
        <strain evidence="3">WM001</strain>
    </source>
</reference>
<dbReference type="InterPro" id="IPR015449">
    <property type="entry name" value="K_chnl_Ca-activ_SK"/>
</dbReference>
<dbReference type="PANTHER" id="PTHR10153">
    <property type="entry name" value="SMALL CONDUCTANCE CALCIUM-ACTIVATED POTASSIUM CHANNEL"/>
    <property type="match status" value="1"/>
</dbReference>
<keyword evidence="4" id="KW-1185">Reference proteome</keyword>
<comment type="caution">
    <text evidence="3">The sequence shown here is derived from an EMBL/GenBank/DDBJ whole genome shotgun (WGS) entry which is preliminary data.</text>
</comment>
<dbReference type="OrthoDB" id="311880at2759"/>
<evidence type="ECO:0000259" key="2">
    <source>
        <dbReference type="Pfam" id="PF07885"/>
    </source>
</evidence>
<dbReference type="InterPro" id="IPR013099">
    <property type="entry name" value="K_chnl_dom"/>
</dbReference>
<dbReference type="GO" id="GO:0016020">
    <property type="term" value="C:membrane"/>
    <property type="evidence" value="ECO:0007669"/>
    <property type="project" value="InterPro"/>
</dbReference>
<dbReference type="AlphaFoldDB" id="A0A1R2BGE3"/>
<accession>A0A1R2BGE3</accession>
<feature type="transmembrane region" description="Helical" evidence="1">
    <location>
        <begin position="153"/>
        <end position="171"/>
    </location>
</feature>
<name>A0A1R2BGE3_9CILI</name>
<sequence>MKKLKVVNDTSQETISRGESKRLFRLWRSYDLASAVLIMTGLALSTLDYEINYSPTRSYRNCHINTMTTQVFRYLSSICSLVAIICILLRYFEKLRWKHRVSYFNKKSDSIAGVRKSVVFMCIEIIVVSILPYPHVDGNVYVPLRFNHDTITICYKLSEILYCLMFLRFFIMVRALINFSSFQNDEGRECCKDFRVKPNMRYLAKCLWTRYPVYFLTGIAVLSLFIFALTLRVFERVTDDLSHMYYSNPMNALWFMVENMTTLGYGEFYPYTYPARIVCVLSYFAGSIIFALFVSAMQQHVDLDIHQRRVYKHVMKIPLAATMIKNCLRYYLWKKRLGTENDICKLHFKALEKSIDDMKSVKSTFHTKQNKRIHDLRKNVKLLNCQVSAIDRLVTSTLDTLVSKNKNVLKMTF</sequence>
<dbReference type="Proteomes" id="UP000187209">
    <property type="component" value="Unassembled WGS sequence"/>
</dbReference>
<dbReference type="Pfam" id="PF07885">
    <property type="entry name" value="Ion_trans_2"/>
    <property type="match status" value="1"/>
</dbReference>
<evidence type="ECO:0000256" key="1">
    <source>
        <dbReference type="SAM" id="Phobius"/>
    </source>
</evidence>
<protein>
    <recommendedName>
        <fullName evidence="2">Potassium channel domain-containing protein</fullName>
    </recommendedName>
</protein>
<keyword evidence="1" id="KW-0472">Membrane</keyword>
<feature type="transmembrane region" description="Helical" evidence="1">
    <location>
        <begin position="273"/>
        <end position="294"/>
    </location>
</feature>
<keyword evidence="1" id="KW-1133">Transmembrane helix</keyword>
<feature type="transmembrane region" description="Helical" evidence="1">
    <location>
        <begin position="113"/>
        <end position="133"/>
    </location>
</feature>
<keyword evidence="1" id="KW-0812">Transmembrane</keyword>
<gene>
    <name evidence="3" type="ORF">SteCoe_24901</name>
</gene>
<dbReference type="GO" id="GO:0016286">
    <property type="term" value="F:small conductance calcium-activated potassium channel activity"/>
    <property type="evidence" value="ECO:0007669"/>
    <property type="project" value="InterPro"/>
</dbReference>
<dbReference type="Gene3D" id="1.10.287.70">
    <property type="match status" value="1"/>
</dbReference>
<evidence type="ECO:0000313" key="3">
    <source>
        <dbReference type="EMBL" id="OMJ75843.1"/>
    </source>
</evidence>
<proteinExistence type="predicted"/>
<feature type="transmembrane region" description="Helical" evidence="1">
    <location>
        <begin position="211"/>
        <end position="234"/>
    </location>
</feature>
<feature type="transmembrane region" description="Helical" evidence="1">
    <location>
        <begin position="71"/>
        <end position="92"/>
    </location>
</feature>